<evidence type="ECO:0000256" key="13">
    <source>
        <dbReference type="ARBA" id="ARBA00023242"/>
    </source>
</evidence>
<feature type="non-terminal residue" evidence="15">
    <location>
        <position position="209"/>
    </location>
</feature>
<keyword evidence="13" id="KW-0539">Nucleus</keyword>
<dbReference type="GO" id="GO:0006508">
    <property type="term" value="P:proteolysis"/>
    <property type="evidence" value="ECO:0007669"/>
    <property type="project" value="UniProtKB-KW"/>
</dbReference>
<dbReference type="EMBL" id="KV454208">
    <property type="protein sequence ID" value="ODQ62090.1"/>
    <property type="molecule type" value="Genomic_DNA"/>
</dbReference>
<comment type="subcellular location">
    <subcellularLocation>
        <location evidence="2">Cytoplasm</location>
    </subcellularLocation>
    <subcellularLocation>
        <location evidence="1">Nucleus</location>
    </subcellularLocation>
</comment>
<dbReference type="GO" id="GO:0008180">
    <property type="term" value="C:COP9 signalosome"/>
    <property type="evidence" value="ECO:0007669"/>
    <property type="project" value="UniProtKB-KW"/>
</dbReference>
<dbReference type="GO" id="GO:0000338">
    <property type="term" value="P:protein deneddylation"/>
    <property type="evidence" value="ECO:0007669"/>
    <property type="project" value="EnsemblFungi"/>
</dbReference>
<dbReference type="GO" id="GO:0005737">
    <property type="term" value="C:cytoplasm"/>
    <property type="evidence" value="ECO:0007669"/>
    <property type="project" value="UniProtKB-SubCell"/>
</dbReference>
<proteinExistence type="inferred from homology"/>
<keyword evidence="16" id="KW-1185">Reference proteome</keyword>
<evidence type="ECO:0000256" key="9">
    <source>
        <dbReference type="ARBA" id="ARBA00022790"/>
    </source>
</evidence>
<dbReference type="FunFam" id="3.40.140.10:FF:000203">
    <property type="entry name" value="COP9 signalosome complex subunit 5"/>
    <property type="match status" value="1"/>
</dbReference>
<keyword evidence="8" id="KW-0479">Metal-binding</keyword>
<evidence type="ECO:0000259" key="14">
    <source>
        <dbReference type="PROSITE" id="PS50249"/>
    </source>
</evidence>
<dbReference type="InterPro" id="IPR037518">
    <property type="entry name" value="MPN"/>
</dbReference>
<keyword evidence="9" id="KW-0736">Signalosome</keyword>
<organism evidence="15 16">
    <name type="scientific">Wickerhamomyces anomalus (strain ATCC 58044 / CBS 1984 / NCYC 433 / NRRL Y-366-8)</name>
    <name type="common">Yeast</name>
    <name type="synonym">Hansenula anomala</name>
    <dbReference type="NCBI Taxonomy" id="683960"/>
    <lineage>
        <taxon>Eukaryota</taxon>
        <taxon>Fungi</taxon>
        <taxon>Dikarya</taxon>
        <taxon>Ascomycota</taxon>
        <taxon>Saccharomycotina</taxon>
        <taxon>Saccharomycetes</taxon>
        <taxon>Phaffomycetales</taxon>
        <taxon>Wickerhamomycetaceae</taxon>
        <taxon>Wickerhamomyces</taxon>
    </lineage>
</organism>
<evidence type="ECO:0000256" key="5">
    <source>
        <dbReference type="ARBA" id="ARBA00014880"/>
    </source>
</evidence>
<evidence type="ECO:0000256" key="2">
    <source>
        <dbReference type="ARBA" id="ARBA00004496"/>
    </source>
</evidence>
<dbReference type="Proteomes" id="UP000094112">
    <property type="component" value="Unassembled WGS sequence"/>
</dbReference>
<dbReference type="GO" id="GO:0046872">
    <property type="term" value="F:metal ion binding"/>
    <property type="evidence" value="ECO:0007669"/>
    <property type="project" value="UniProtKB-KW"/>
</dbReference>
<keyword evidence="10" id="KW-0378">Hydrolase</keyword>
<evidence type="ECO:0000313" key="15">
    <source>
        <dbReference type="EMBL" id="ODQ62090.1"/>
    </source>
</evidence>
<dbReference type="PANTHER" id="PTHR10410">
    <property type="entry name" value="EUKARYOTIC TRANSLATION INITIATION FACTOR 3 -RELATED"/>
    <property type="match status" value="1"/>
</dbReference>
<dbReference type="InterPro" id="IPR000555">
    <property type="entry name" value="JAMM/MPN+_dom"/>
</dbReference>
<dbReference type="OrthoDB" id="605656at2759"/>
<evidence type="ECO:0000256" key="11">
    <source>
        <dbReference type="ARBA" id="ARBA00022833"/>
    </source>
</evidence>
<dbReference type="RefSeq" id="XP_019041297.1">
    <property type="nucleotide sequence ID" value="XM_019182531.1"/>
</dbReference>
<evidence type="ECO:0000256" key="6">
    <source>
        <dbReference type="ARBA" id="ARBA00022490"/>
    </source>
</evidence>
<dbReference type="GeneID" id="30199777"/>
<keyword evidence="6" id="KW-0963">Cytoplasm</keyword>
<dbReference type="GO" id="GO:0008237">
    <property type="term" value="F:metallopeptidase activity"/>
    <property type="evidence" value="ECO:0007669"/>
    <property type="project" value="UniProtKB-KW"/>
</dbReference>
<comment type="subunit">
    <text evidence="4">Component of the COP9 signalosome (CSN) complex.</text>
</comment>
<evidence type="ECO:0000313" key="16">
    <source>
        <dbReference type="Proteomes" id="UP000094112"/>
    </source>
</evidence>
<evidence type="ECO:0000256" key="10">
    <source>
        <dbReference type="ARBA" id="ARBA00022801"/>
    </source>
</evidence>
<comment type="similarity">
    <text evidence="3">Belongs to the peptidase M67A family. CSN5 subfamily.</text>
</comment>
<dbReference type="SUPFAM" id="SSF102712">
    <property type="entry name" value="JAB1/MPN domain"/>
    <property type="match status" value="1"/>
</dbReference>
<evidence type="ECO:0000256" key="8">
    <source>
        <dbReference type="ARBA" id="ARBA00022723"/>
    </source>
</evidence>
<keyword evidence="7" id="KW-0645">Protease</keyword>
<dbReference type="Gene3D" id="3.40.140.10">
    <property type="entry name" value="Cytidine Deaminase, domain 2"/>
    <property type="match status" value="1"/>
</dbReference>
<dbReference type="STRING" id="683960.A0A1E3P9W1"/>
<dbReference type="Pfam" id="PF01398">
    <property type="entry name" value="JAB"/>
    <property type="match status" value="1"/>
</dbReference>
<dbReference type="PROSITE" id="PS50249">
    <property type="entry name" value="MPN"/>
    <property type="match status" value="1"/>
</dbReference>
<feature type="domain" description="MPN" evidence="14">
    <location>
        <begin position="10"/>
        <end position="147"/>
    </location>
</feature>
<keyword evidence="12" id="KW-0482">Metalloprotease</keyword>
<evidence type="ECO:0000256" key="1">
    <source>
        <dbReference type="ARBA" id="ARBA00004123"/>
    </source>
</evidence>
<evidence type="ECO:0000256" key="12">
    <source>
        <dbReference type="ARBA" id="ARBA00023049"/>
    </source>
</evidence>
<gene>
    <name evidence="15" type="ORF">WICANDRAFT_38082</name>
</gene>
<dbReference type="SMART" id="SM00232">
    <property type="entry name" value="JAB_MPN"/>
    <property type="match status" value="1"/>
</dbReference>
<keyword evidence="11" id="KW-0862">Zinc</keyword>
<sequence>MKDPNYFQHVHISSLALLKMTIHARSGGSIEIMGMLTGRIVKNGIVVMDVYPLPVEGTETRVNAQAEGYEFMVQYLDSLKKSGRYENIVGWYHSHPGYGCWLSGIDVATQSLNQQFQDPYLAIVVDPERTMANGKVEIGAFRTYTDEFVKSSKLGTASNPVTQDIPSEKIQDFGLHSSKYYSLSVEIFRGHMDHLILKNLWNKFWISNL</sequence>
<evidence type="ECO:0000256" key="7">
    <source>
        <dbReference type="ARBA" id="ARBA00022670"/>
    </source>
</evidence>
<protein>
    <recommendedName>
        <fullName evidence="5">COP9 signalosome complex subunit 5</fullName>
    </recommendedName>
</protein>
<dbReference type="AlphaFoldDB" id="A0A1E3P9W1"/>
<evidence type="ECO:0000256" key="4">
    <source>
        <dbReference type="ARBA" id="ARBA00011098"/>
    </source>
</evidence>
<dbReference type="CDD" id="cd08069">
    <property type="entry name" value="MPN_RPN11_CSN5"/>
    <property type="match status" value="1"/>
</dbReference>
<dbReference type="InterPro" id="IPR050242">
    <property type="entry name" value="JAMM_MPN+_peptidase_M67A"/>
</dbReference>
<evidence type="ECO:0000256" key="3">
    <source>
        <dbReference type="ARBA" id="ARBA00006008"/>
    </source>
</evidence>
<dbReference type="GO" id="GO:0019784">
    <property type="term" value="F:deNEDDylase activity"/>
    <property type="evidence" value="ECO:0007669"/>
    <property type="project" value="EnsemblFungi"/>
</dbReference>
<reference evidence="15 16" key="1">
    <citation type="journal article" date="2016" name="Proc. Natl. Acad. Sci. U.S.A.">
        <title>Comparative genomics of biotechnologically important yeasts.</title>
        <authorList>
            <person name="Riley R."/>
            <person name="Haridas S."/>
            <person name="Wolfe K.H."/>
            <person name="Lopes M.R."/>
            <person name="Hittinger C.T."/>
            <person name="Goeker M."/>
            <person name="Salamov A.A."/>
            <person name="Wisecaver J.H."/>
            <person name="Long T.M."/>
            <person name="Calvey C.H."/>
            <person name="Aerts A.L."/>
            <person name="Barry K.W."/>
            <person name="Choi C."/>
            <person name="Clum A."/>
            <person name="Coughlan A.Y."/>
            <person name="Deshpande S."/>
            <person name="Douglass A.P."/>
            <person name="Hanson S.J."/>
            <person name="Klenk H.-P."/>
            <person name="LaButti K.M."/>
            <person name="Lapidus A."/>
            <person name="Lindquist E.A."/>
            <person name="Lipzen A.M."/>
            <person name="Meier-Kolthoff J.P."/>
            <person name="Ohm R.A."/>
            <person name="Otillar R.P."/>
            <person name="Pangilinan J.L."/>
            <person name="Peng Y."/>
            <person name="Rokas A."/>
            <person name="Rosa C.A."/>
            <person name="Scheuner C."/>
            <person name="Sibirny A.A."/>
            <person name="Slot J.C."/>
            <person name="Stielow J.B."/>
            <person name="Sun H."/>
            <person name="Kurtzman C.P."/>
            <person name="Blackwell M."/>
            <person name="Grigoriev I.V."/>
            <person name="Jeffries T.W."/>
        </authorList>
    </citation>
    <scope>NUCLEOTIDE SEQUENCE [LARGE SCALE GENOMIC DNA]</scope>
    <source>
        <strain evidence="16">ATCC 58044 / CBS 1984 / NCYC 433 / NRRL Y-366-8</strain>
    </source>
</reference>
<name>A0A1E3P9W1_WICAA</name>
<accession>A0A1E3P9W1</accession>